<dbReference type="GO" id="GO:0008168">
    <property type="term" value="F:methyltransferase activity"/>
    <property type="evidence" value="ECO:0007669"/>
    <property type="project" value="UniProtKB-KW"/>
</dbReference>
<gene>
    <name evidence="4" type="ORF">METZ01_LOCUS79739</name>
</gene>
<dbReference type="InterPro" id="IPR010426">
    <property type="entry name" value="MTTB_MeTrfase"/>
</dbReference>
<dbReference type="GO" id="GO:0015948">
    <property type="term" value="P:methanogenesis"/>
    <property type="evidence" value="ECO:0007669"/>
    <property type="project" value="InterPro"/>
</dbReference>
<dbReference type="Pfam" id="PF06253">
    <property type="entry name" value="MTTB"/>
    <property type="match status" value="1"/>
</dbReference>
<keyword evidence="2" id="KW-0489">Methyltransferase</keyword>
<evidence type="ECO:0008006" key="5">
    <source>
        <dbReference type="Google" id="ProtNLM"/>
    </source>
</evidence>
<sequence>MLELKVIDDNLVEKIIAEALEILQDTGVEIQCDALMDRMEMAGLTVDNNTNRITFPKHIVEDSIKSLPSVIDLYDRDGKLFSKIGGDQTNFVPGSSALNILDWQSGERRRAQTPDFIEYIKVVNQLKHISYPSTAFSTDDVPQDIADAWRLYLMLAHSSKPVVTGAFTHHGVNRMAEMMACYRKDKNDLIKKPMSVFTCCPNSPLRWGLDSSQNLIDCVENGIIVEVVPVLMIGLAVPVTTVGSLVMQTAEVLSGIVFTQLIKPGAPVIFGGAPGAFHMQLMSAPMSGVEALQLFSGYAQIARHLGIPSQGYMGLGDGKFNDPQAGSETASGAYIAAMSRMNQVAGPGMLDFVNCFSLEKLVFDDEICGHVNHFMRDIKIKDDLPIKPFIDEVLIEQQICTMDHTLEYWPKELYLPGPMIDRTSWDQWEQFGSKNLQDRARETIKNLLDQYNEVPLDDNLNTELRAIMIQGIDNSESLPSLK</sequence>
<keyword evidence="3" id="KW-0808">Transferase</keyword>
<evidence type="ECO:0000256" key="3">
    <source>
        <dbReference type="ARBA" id="ARBA00022679"/>
    </source>
</evidence>
<proteinExistence type="inferred from homology"/>
<dbReference type="GO" id="GO:0032259">
    <property type="term" value="P:methylation"/>
    <property type="evidence" value="ECO:0007669"/>
    <property type="project" value="UniProtKB-KW"/>
</dbReference>
<dbReference type="Gene3D" id="3.20.20.480">
    <property type="entry name" value="Trimethylamine methyltransferase-like"/>
    <property type="match status" value="1"/>
</dbReference>
<name>A0A381UF96_9ZZZZ</name>
<evidence type="ECO:0000256" key="1">
    <source>
        <dbReference type="ARBA" id="ARBA00007137"/>
    </source>
</evidence>
<evidence type="ECO:0000313" key="4">
    <source>
        <dbReference type="EMBL" id="SVA26885.1"/>
    </source>
</evidence>
<comment type="similarity">
    <text evidence="1">Belongs to the trimethylamine methyltransferase family.</text>
</comment>
<accession>A0A381UF96</accession>
<protein>
    <recommendedName>
        <fullName evidence="5">Trimethylamine methyltransferase</fullName>
    </recommendedName>
</protein>
<reference evidence="4" key="1">
    <citation type="submission" date="2018-05" db="EMBL/GenBank/DDBJ databases">
        <authorList>
            <person name="Lanie J.A."/>
            <person name="Ng W.-L."/>
            <person name="Kazmierczak K.M."/>
            <person name="Andrzejewski T.M."/>
            <person name="Davidsen T.M."/>
            <person name="Wayne K.J."/>
            <person name="Tettelin H."/>
            <person name="Glass J.I."/>
            <person name="Rusch D."/>
            <person name="Podicherti R."/>
            <person name="Tsui H.-C.T."/>
            <person name="Winkler M.E."/>
        </authorList>
    </citation>
    <scope>NUCLEOTIDE SEQUENCE</scope>
</reference>
<organism evidence="4">
    <name type="scientific">marine metagenome</name>
    <dbReference type="NCBI Taxonomy" id="408172"/>
    <lineage>
        <taxon>unclassified sequences</taxon>
        <taxon>metagenomes</taxon>
        <taxon>ecological metagenomes</taxon>
    </lineage>
</organism>
<dbReference type="AlphaFoldDB" id="A0A381UF96"/>
<evidence type="ECO:0000256" key="2">
    <source>
        <dbReference type="ARBA" id="ARBA00022603"/>
    </source>
</evidence>
<dbReference type="InterPro" id="IPR038601">
    <property type="entry name" value="MttB-like_sf"/>
</dbReference>
<dbReference type="EMBL" id="UINC01006329">
    <property type="protein sequence ID" value="SVA26885.1"/>
    <property type="molecule type" value="Genomic_DNA"/>
</dbReference>